<dbReference type="Gene3D" id="1.10.150.240">
    <property type="entry name" value="Putative phosphatase, domain 2"/>
    <property type="match status" value="1"/>
</dbReference>
<dbReference type="InterPro" id="IPR050155">
    <property type="entry name" value="HAD-like_hydrolase_sf"/>
</dbReference>
<evidence type="ECO:0000313" key="5">
    <source>
        <dbReference type="EMBL" id="NLW34655.1"/>
    </source>
</evidence>
<dbReference type="PANTHER" id="PTHR43434">
    <property type="entry name" value="PHOSPHOGLYCOLATE PHOSPHATASE"/>
    <property type="match status" value="1"/>
</dbReference>
<reference evidence="5" key="2">
    <citation type="submission" date="2020-01" db="EMBL/GenBank/DDBJ databases">
        <authorList>
            <person name="Campanaro S."/>
        </authorList>
    </citation>
    <scope>NUCLEOTIDE SEQUENCE</scope>
    <source>
        <strain evidence="5">AS06rmzACSIP_7</strain>
    </source>
</reference>
<dbReference type="EMBL" id="JAAYEE010000071">
    <property type="protein sequence ID" value="NLW34655.1"/>
    <property type="molecule type" value="Genomic_DNA"/>
</dbReference>
<name>A0A351U155_9BACT</name>
<comment type="pathway">
    <text evidence="2">Organic acid metabolism; glycolate biosynthesis; glycolate from 2-phosphoglycolate: step 1/1.</text>
</comment>
<dbReference type="NCBIfam" id="TIGR01509">
    <property type="entry name" value="HAD-SF-IA-v3"/>
    <property type="match status" value="1"/>
</dbReference>
<dbReference type="Gene3D" id="3.40.50.1000">
    <property type="entry name" value="HAD superfamily/HAD-like"/>
    <property type="match status" value="1"/>
</dbReference>
<evidence type="ECO:0000256" key="3">
    <source>
        <dbReference type="ARBA" id="ARBA00006171"/>
    </source>
</evidence>
<dbReference type="SFLD" id="SFLDG01129">
    <property type="entry name" value="C1.5:_HAD__Beta-PGM__Phosphata"/>
    <property type="match status" value="1"/>
</dbReference>
<dbReference type="InterPro" id="IPR041492">
    <property type="entry name" value="HAD_2"/>
</dbReference>
<dbReference type="PANTHER" id="PTHR43434:SF1">
    <property type="entry name" value="PHOSPHOGLYCOLATE PHOSPHATASE"/>
    <property type="match status" value="1"/>
</dbReference>
<dbReference type="SFLD" id="SFLDS00003">
    <property type="entry name" value="Haloacid_Dehalogenase"/>
    <property type="match status" value="1"/>
</dbReference>
<dbReference type="GO" id="GO:0008967">
    <property type="term" value="F:phosphoglycolate phosphatase activity"/>
    <property type="evidence" value="ECO:0007669"/>
    <property type="project" value="UniProtKB-EC"/>
</dbReference>
<dbReference type="GO" id="GO:0006281">
    <property type="term" value="P:DNA repair"/>
    <property type="evidence" value="ECO:0007669"/>
    <property type="project" value="TreeGrafter"/>
</dbReference>
<dbReference type="Proteomes" id="UP000777265">
    <property type="component" value="Unassembled WGS sequence"/>
</dbReference>
<protein>
    <recommendedName>
        <fullName evidence="4">phosphoglycolate phosphatase</fullName>
        <ecNumber evidence="4">3.1.3.18</ecNumber>
    </recommendedName>
</protein>
<dbReference type="InterPro" id="IPR006439">
    <property type="entry name" value="HAD-SF_hydro_IA"/>
</dbReference>
<evidence type="ECO:0000256" key="2">
    <source>
        <dbReference type="ARBA" id="ARBA00004818"/>
    </source>
</evidence>
<dbReference type="InterPro" id="IPR023214">
    <property type="entry name" value="HAD_sf"/>
</dbReference>
<proteinExistence type="inferred from homology"/>
<organism evidence="5 6">
    <name type="scientific">Syntrophorhabdus aromaticivorans</name>
    <dbReference type="NCBI Taxonomy" id="328301"/>
    <lineage>
        <taxon>Bacteria</taxon>
        <taxon>Pseudomonadati</taxon>
        <taxon>Thermodesulfobacteriota</taxon>
        <taxon>Syntrophorhabdia</taxon>
        <taxon>Syntrophorhabdales</taxon>
        <taxon>Syntrophorhabdaceae</taxon>
        <taxon>Syntrophorhabdus</taxon>
    </lineage>
</organism>
<reference evidence="5" key="1">
    <citation type="journal article" date="2020" name="Biotechnol. Biofuels">
        <title>New insights from the biogas microbiome by comprehensive genome-resolved metagenomics of nearly 1600 species originating from multiple anaerobic digesters.</title>
        <authorList>
            <person name="Campanaro S."/>
            <person name="Treu L."/>
            <person name="Rodriguez-R L.M."/>
            <person name="Kovalovszki A."/>
            <person name="Ziels R.M."/>
            <person name="Maus I."/>
            <person name="Zhu X."/>
            <person name="Kougias P.G."/>
            <person name="Basile A."/>
            <person name="Luo G."/>
            <person name="Schluter A."/>
            <person name="Konstantinidis K.T."/>
            <person name="Angelidaki I."/>
        </authorList>
    </citation>
    <scope>NUCLEOTIDE SEQUENCE</scope>
    <source>
        <strain evidence="5">AS06rmzACSIP_7</strain>
    </source>
</reference>
<sequence length="212" mass="23581">MIRGVIFDFDGTLTELTLDFGHLKTEIEKVALKYAGKEKIKPLAGQFVIETVYGLEKMLGEQAEDFKVEAFGRLRELELDACGEKDVYPYTRDVLQRLRGSGLKVGILTRSHIDVLIHVFPDVLQYVQAIVTRHDVRQVKPHPDHAAEALRLLDLQPEEAIIVGDHPTDILGGQAVGTKTAGVLTGRTPRKAFEEVGATYIIEDIRGIPDLL</sequence>
<comment type="similarity">
    <text evidence="3">Belongs to the HAD-like hydrolase superfamily. CbbY/CbbZ/Gph/YieH family.</text>
</comment>
<gene>
    <name evidence="5" type="ORF">GXY80_04115</name>
</gene>
<evidence type="ECO:0000256" key="1">
    <source>
        <dbReference type="ARBA" id="ARBA00000830"/>
    </source>
</evidence>
<dbReference type="Pfam" id="PF13419">
    <property type="entry name" value="HAD_2"/>
    <property type="match status" value="1"/>
</dbReference>
<evidence type="ECO:0000256" key="4">
    <source>
        <dbReference type="ARBA" id="ARBA00013078"/>
    </source>
</evidence>
<dbReference type="NCBIfam" id="TIGR01549">
    <property type="entry name" value="HAD-SF-IA-v1"/>
    <property type="match status" value="1"/>
</dbReference>
<dbReference type="AlphaFoldDB" id="A0A351U155"/>
<accession>A0A351U155</accession>
<dbReference type="InterPro" id="IPR036412">
    <property type="entry name" value="HAD-like_sf"/>
</dbReference>
<keyword evidence="5" id="KW-0378">Hydrolase</keyword>
<dbReference type="STRING" id="909663.GCA_000512235_01027"/>
<comment type="caution">
    <text evidence="5">The sequence shown here is derived from an EMBL/GenBank/DDBJ whole genome shotgun (WGS) entry which is preliminary data.</text>
</comment>
<evidence type="ECO:0000313" key="6">
    <source>
        <dbReference type="Proteomes" id="UP000777265"/>
    </source>
</evidence>
<comment type="catalytic activity">
    <reaction evidence="1">
        <text>2-phosphoglycolate + H2O = glycolate + phosphate</text>
        <dbReference type="Rhea" id="RHEA:14369"/>
        <dbReference type="ChEBI" id="CHEBI:15377"/>
        <dbReference type="ChEBI" id="CHEBI:29805"/>
        <dbReference type="ChEBI" id="CHEBI:43474"/>
        <dbReference type="ChEBI" id="CHEBI:58033"/>
        <dbReference type="EC" id="3.1.3.18"/>
    </reaction>
</comment>
<dbReference type="InterPro" id="IPR023198">
    <property type="entry name" value="PGP-like_dom2"/>
</dbReference>
<dbReference type="EC" id="3.1.3.18" evidence="4"/>
<dbReference type="SUPFAM" id="SSF56784">
    <property type="entry name" value="HAD-like"/>
    <property type="match status" value="1"/>
</dbReference>